<organism evidence="1 2">
    <name type="scientific">Eoetvoesiella caeni</name>
    <dbReference type="NCBI Taxonomy" id="645616"/>
    <lineage>
        <taxon>Bacteria</taxon>
        <taxon>Pseudomonadati</taxon>
        <taxon>Pseudomonadota</taxon>
        <taxon>Betaproteobacteria</taxon>
        <taxon>Burkholderiales</taxon>
        <taxon>Alcaligenaceae</taxon>
        <taxon>Eoetvoesiella</taxon>
    </lineage>
</organism>
<dbReference type="SUPFAM" id="SSF51445">
    <property type="entry name" value="(Trans)glycosidases"/>
    <property type="match status" value="1"/>
</dbReference>
<dbReference type="InterPro" id="IPR016925">
    <property type="entry name" value="UCP029570"/>
</dbReference>
<evidence type="ECO:0000313" key="1">
    <source>
        <dbReference type="EMBL" id="RBP35610.1"/>
    </source>
</evidence>
<dbReference type="Gene3D" id="3.20.20.70">
    <property type="entry name" value="Aldolase class I"/>
    <property type="match status" value="1"/>
</dbReference>
<keyword evidence="2" id="KW-1185">Reference proteome</keyword>
<dbReference type="InterPro" id="IPR013785">
    <property type="entry name" value="Aldolase_TIM"/>
</dbReference>
<dbReference type="Proteomes" id="UP000253628">
    <property type="component" value="Unassembled WGS sequence"/>
</dbReference>
<dbReference type="PIRSF" id="PIRSF029570">
    <property type="entry name" value="UCP029570"/>
    <property type="match status" value="1"/>
</dbReference>
<proteinExistence type="predicted"/>
<dbReference type="InterPro" id="IPR017853">
    <property type="entry name" value="GH"/>
</dbReference>
<dbReference type="PANTHER" id="PTHR35882:SF2">
    <property type="entry name" value="PELA"/>
    <property type="match status" value="1"/>
</dbReference>
<sequence>MKLWRETGKREVRPPEGTYFFKVGSHLCSTFRHAISPVVAGVATMLAVLLFCGSAQAAAPSANAQNPPNVAFYYQDDLPIDELQAFDIVVVDPTQVALPKADLAPHTAWFARLDLHAQAGTKSAGEIVSQLVTPLWNKGYRGLLLDDGSTLGEATAKSDQWLQQVMQAIHTEYPQIRLMLRNHLELAQVRAQDLYASVVDSLYYQPRGSGSFLAMVPDSLRASVLQQVKTLQASTGLPVVAIDYCAVNDKQCRRQTASQLISDGVIPFVTAPGMATVGIGRIEVMPRKILLVQVVGAGQPLDETVGVHSIAMPLNYLGYDIQYANINGRLPSGITNDRYAGIVVSVDRAVRNSGVWSQWLLARIREGTRVAVFGQFGFPIDTQTARTLSLEVVPGTAPVGSAPQVVGKSSMMGFEVMPNADIRDAVGIRVDSSGKSLLRLKANQYIYDAAGLTPWGGFSLNPYSVFSLGALGQDRWAIQPIQFLQQALALPMMPVPDVTTENGRRLLFTHVDGDGFASRGEFSGSTGKYSGEILYDQIFTRYKIPMQLSVIEGEMGAAGMYPKLAPILEPIARKMFALPNVEIASHTFSHPFNLEQIDEQTGKRMAGKPNPEWGGDDAFSLDIPHYEFDVNREIKGTIDYINQRLAPPGKSVLSVFWPGDAAAPKIALRRAAQAGVLNINGGDTVITKSKNSWTNIAPYGVAKGNEPDEYQVYASIMNENVYTDDWQGPFYGFDRVLETFEMTNKPIRFKAIDIYYHFYSGTKTASLKALHTIFDDVLKQAVFPIFTTEYIKKVLDWRSVAIAREGNRWIVRSGQNLRELRWSGAGVPDLSSASNVSGYLPGPGGLYIHMGGDQASFTIVPAQTKSVPYIAEASGFVRQFERTDKGMQFEFGGYYKPFMKLNDALGCKVSIDGKSAVATGKTGALQLNVSGNAAKPVAYHLVKVNCE</sequence>
<name>A0A366H2U4_9BURK</name>
<dbReference type="OrthoDB" id="7292394at2"/>
<comment type="caution">
    <text evidence="1">The sequence shown here is derived from an EMBL/GenBank/DDBJ whole genome shotgun (WGS) entry which is preliminary data.</text>
</comment>
<reference evidence="1 2" key="1">
    <citation type="submission" date="2018-06" db="EMBL/GenBank/DDBJ databases">
        <title>Genomic Encyclopedia of Type Strains, Phase IV (KMG-IV): sequencing the most valuable type-strain genomes for metagenomic binning, comparative biology and taxonomic classification.</title>
        <authorList>
            <person name="Goeker M."/>
        </authorList>
    </citation>
    <scope>NUCLEOTIDE SEQUENCE [LARGE SCALE GENOMIC DNA]</scope>
    <source>
        <strain evidence="1 2">DSM 25520</strain>
    </source>
</reference>
<dbReference type="PANTHER" id="PTHR35882">
    <property type="entry name" value="PELA"/>
    <property type="match status" value="1"/>
</dbReference>
<accession>A0A366H2U4</accession>
<dbReference type="EMBL" id="QNRQ01000016">
    <property type="protein sequence ID" value="RBP35610.1"/>
    <property type="molecule type" value="Genomic_DNA"/>
</dbReference>
<protein>
    <submittedName>
        <fullName evidence="1">Uncharacterized protein</fullName>
    </submittedName>
</protein>
<gene>
    <name evidence="1" type="ORF">DFR37_11647</name>
</gene>
<evidence type="ECO:0000313" key="2">
    <source>
        <dbReference type="Proteomes" id="UP000253628"/>
    </source>
</evidence>
<dbReference type="AlphaFoldDB" id="A0A366H2U4"/>
<dbReference type="CDD" id="cd10922">
    <property type="entry name" value="CE4_PelA_like_C"/>
    <property type="match status" value="1"/>
</dbReference>